<evidence type="ECO:0000313" key="2">
    <source>
        <dbReference type="EMBL" id="KAG5284615.1"/>
    </source>
</evidence>
<dbReference type="Gene3D" id="2.60.40.3210">
    <property type="entry name" value="Zona pellucida, ZP-N domain"/>
    <property type="match status" value="1"/>
</dbReference>
<keyword evidence="3" id="KW-1185">Reference proteome</keyword>
<gene>
    <name evidence="2" type="ORF">AALO_G00028630</name>
</gene>
<feature type="domain" description="ZP" evidence="1">
    <location>
        <begin position="581"/>
        <end position="732"/>
    </location>
</feature>
<dbReference type="InterPro" id="IPR001507">
    <property type="entry name" value="ZP_dom"/>
</dbReference>
<dbReference type="PANTHER" id="PTHR47130">
    <property type="entry name" value="SI:DKEY-19B23.11-RELATED"/>
    <property type="match status" value="1"/>
</dbReference>
<name>A0AAV6HF07_9TELE</name>
<evidence type="ECO:0000259" key="1">
    <source>
        <dbReference type="PROSITE" id="PS51034"/>
    </source>
</evidence>
<accession>A0AAV6HF07</accession>
<organism evidence="2 3">
    <name type="scientific">Alosa alosa</name>
    <name type="common">allis shad</name>
    <dbReference type="NCBI Taxonomy" id="278164"/>
    <lineage>
        <taxon>Eukaryota</taxon>
        <taxon>Metazoa</taxon>
        <taxon>Chordata</taxon>
        <taxon>Craniata</taxon>
        <taxon>Vertebrata</taxon>
        <taxon>Euteleostomi</taxon>
        <taxon>Actinopterygii</taxon>
        <taxon>Neopterygii</taxon>
        <taxon>Teleostei</taxon>
        <taxon>Clupei</taxon>
        <taxon>Clupeiformes</taxon>
        <taxon>Clupeoidei</taxon>
        <taxon>Clupeidae</taxon>
        <taxon>Alosa</taxon>
    </lineage>
</organism>
<sequence length="732" mass="82091">MFRTECEDRHFWLAVKSIFLGYKFRFDVEDGHGTHAVTGSWAAECGYTMTLDLSGDLVLRASYLACHVENQADSEFHLLVWFVNQDVNGEETSYPLLLTCPLKEPWSPREIVCEENYMEVSVRKPIPPDQEGTEWMNPAPVGAEEGLSEWRVVFHVPVVSQESGETMAMREETVPVGMAHLLGLHINSTGSRVLLRCPYGVRLSYPIQVNGIEMELVSATVLYRHQWTLLRVDTSVACTTRKASLEGTHVMWSFPSVLSPLVQLPVTDREVRVGVEGQYLSSCLAQQWGYQIQEVNGTVEIRVPFGAEGGLLKSHVSNNEYFQSYFLDLFYLHEWKNAQGSLTQQRTFRPVFILRLPRTPRVINSTIVSEGVFSVALGVFPPDVSLVNVTVAGQTVSVSEAGSLGLQLSHIPFPNGTHAYLLQVPFSHPLVSQQYLGDGGRRYSLSVIFSLLVSPEADLYHHPAAVETDLQDVVLPNIEGQCTQRGVELLLHYGNMDTDWAMYMGGQRLDWELVQLAGFSLVAEKDQLSVDVPLYSQGMTYEGLGMEGLLVSAELTLVHPDTGEDITYRQHCVFPVQELLVCLPDGRVVVLIDTSDVFPSIDPKWTSLLNPTCRPLETNESRALFSFSIETCGTIKTLKDGRRSYYNEVRYMPPYQPHLKPPGSHHLNFRVPVECVHPAKGTHTLSIFQSQSNTTPAAARSRRPRLHRMAGHWKWPFLMGQKKQKDIIESGG</sequence>
<dbReference type="EMBL" id="JADWDJ010000002">
    <property type="protein sequence ID" value="KAG5284615.1"/>
    <property type="molecule type" value="Genomic_DNA"/>
</dbReference>
<dbReference type="Pfam" id="PF23344">
    <property type="entry name" value="ZP-N"/>
    <property type="match status" value="1"/>
</dbReference>
<proteinExistence type="predicted"/>
<dbReference type="InterPro" id="IPR058876">
    <property type="entry name" value="Ig-like_ZP"/>
</dbReference>
<dbReference type="Pfam" id="PF26562">
    <property type="entry name" value="Ig-like"/>
    <property type="match status" value="1"/>
</dbReference>
<dbReference type="AlphaFoldDB" id="A0AAV6HF07"/>
<dbReference type="PANTHER" id="PTHR47130:SF1">
    <property type="entry name" value="ZP DOMAIN-CONTAINING PROTEIN"/>
    <property type="match status" value="1"/>
</dbReference>
<comment type="caution">
    <text evidence="2">The sequence shown here is derived from an EMBL/GenBank/DDBJ whole genome shotgun (WGS) entry which is preliminary data.</text>
</comment>
<protein>
    <recommendedName>
        <fullName evidence="1">ZP domain-containing protein</fullName>
    </recommendedName>
</protein>
<dbReference type="InterPro" id="IPR055356">
    <property type="entry name" value="ZP-N"/>
</dbReference>
<reference evidence="2" key="1">
    <citation type="submission" date="2020-10" db="EMBL/GenBank/DDBJ databases">
        <title>Chromosome-scale genome assembly of the Allis shad, Alosa alosa.</title>
        <authorList>
            <person name="Margot Z."/>
            <person name="Christophe K."/>
            <person name="Cabau C."/>
            <person name="Louis A."/>
            <person name="Berthelot C."/>
            <person name="Parey E."/>
            <person name="Roest Crollius H."/>
            <person name="Montfort J."/>
            <person name="Robinson-Rechavi M."/>
            <person name="Bucao C."/>
            <person name="Bouchez O."/>
            <person name="Gislard M."/>
            <person name="Lluch J."/>
            <person name="Milhes M."/>
            <person name="Lampietro C."/>
            <person name="Lopez Roques C."/>
            <person name="Donnadieu C."/>
            <person name="Braasch I."/>
            <person name="Desvignes T."/>
            <person name="Postlethwait J."/>
            <person name="Bobe J."/>
            <person name="Guiguen Y."/>
        </authorList>
    </citation>
    <scope>NUCLEOTIDE SEQUENCE</scope>
    <source>
        <strain evidence="2">M-15738</strain>
        <tissue evidence="2">Blood</tissue>
    </source>
</reference>
<dbReference type="PROSITE" id="PS51034">
    <property type="entry name" value="ZP_2"/>
    <property type="match status" value="1"/>
</dbReference>
<dbReference type="Proteomes" id="UP000823561">
    <property type="component" value="Chromosome 2"/>
</dbReference>
<evidence type="ECO:0000313" key="3">
    <source>
        <dbReference type="Proteomes" id="UP000823561"/>
    </source>
</evidence>